<dbReference type="PANTHER" id="PTHR28155:SF1">
    <property type="entry name" value="DNA-DIRECTED RNA POLYMERASE I SUBUNIT RPA34.5-DOMAIN-CONTAINING PROTEIN"/>
    <property type="match status" value="1"/>
</dbReference>
<gene>
    <name evidence="2" type="ORF">EJ06DRAFT_530546</name>
</gene>
<dbReference type="Pfam" id="PF08208">
    <property type="entry name" value="RNA_polI_A34"/>
    <property type="match status" value="1"/>
</dbReference>
<keyword evidence="3" id="KW-1185">Reference proteome</keyword>
<accession>A0A6G1HUZ9</accession>
<feature type="compositionally biased region" description="Basic and acidic residues" evidence="1">
    <location>
        <begin position="119"/>
        <end position="162"/>
    </location>
</feature>
<evidence type="ECO:0000313" key="3">
    <source>
        <dbReference type="Proteomes" id="UP000799640"/>
    </source>
</evidence>
<protein>
    <submittedName>
        <fullName evidence="2">Uncharacterized protein</fullName>
    </submittedName>
</protein>
<feature type="compositionally biased region" description="Low complexity" evidence="1">
    <location>
        <begin position="235"/>
        <end position="250"/>
    </location>
</feature>
<feature type="compositionally biased region" description="Acidic residues" evidence="1">
    <location>
        <begin position="288"/>
        <end position="318"/>
    </location>
</feature>
<dbReference type="GO" id="GO:0006360">
    <property type="term" value="P:transcription by RNA polymerase I"/>
    <property type="evidence" value="ECO:0007669"/>
    <property type="project" value="InterPro"/>
</dbReference>
<evidence type="ECO:0000313" key="2">
    <source>
        <dbReference type="EMBL" id="KAF2399741.1"/>
    </source>
</evidence>
<organism evidence="2 3">
    <name type="scientific">Trichodelitschia bisporula</name>
    <dbReference type="NCBI Taxonomy" id="703511"/>
    <lineage>
        <taxon>Eukaryota</taxon>
        <taxon>Fungi</taxon>
        <taxon>Dikarya</taxon>
        <taxon>Ascomycota</taxon>
        <taxon>Pezizomycotina</taxon>
        <taxon>Dothideomycetes</taxon>
        <taxon>Dothideomycetes incertae sedis</taxon>
        <taxon>Phaeotrichales</taxon>
        <taxon>Phaeotrichaceae</taxon>
        <taxon>Trichodelitschia</taxon>
    </lineage>
</organism>
<feature type="region of interest" description="Disordered" evidence="1">
    <location>
        <begin position="1"/>
        <end position="350"/>
    </location>
</feature>
<feature type="compositionally biased region" description="Basic and acidic residues" evidence="1">
    <location>
        <begin position="54"/>
        <end position="73"/>
    </location>
</feature>
<feature type="compositionally biased region" description="Low complexity" evidence="1">
    <location>
        <begin position="74"/>
        <end position="85"/>
    </location>
</feature>
<dbReference type="Gene3D" id="6.20.250.70">
    <property type="match status" value="1"/>
</dbReference>
<feature type="compositionally biased region" description="Acidic residues" evidence="1">
    <location>
        <begin position="177"/>
        <end position="197"/>
    </location>
</feature>
<feature type="region of interest" description="Disordered" evidence="1">
    <location>
        <begin position="447"/>
        <end position="566"/>
    </location>
</feature>
<feature type="compositionally biased region" description="Low complexity" evidence="1">
    <location>
        <begin position="1"/>
        <end position="11"/>
    </location>
</feature>
<dbReference type="InterPro" id="IPR013240">
    <property type="entry name" value="DNA-dir_RNA_pol1_su_RPA34"/>
</dbReference>
<name>A0A6G1HUZ9_9PEZI</name>
<dbReference type="AlphaFoldDB" id="A0A6G1HUZ9"/>
<dbReference type="PANTHER" id="PTHR28155">
    <property type="entry name" value="ACR243WP"/>
    <property type="match status" value="1"/>
</dbReference>
<proteinExistence type="predicted"/>
<feature type="compositionally biased region" description="Acidic residues" evidence="1">
    <location>
        <begin position="251"/>
        <end position="266"/>
    </location>
</feature>
<reference evidence="2" key="1">
    <citation type="journal article" date="2020" name="Stud. Mycol.">
        <title>101 Dothideomycetes genomes: a test case for predicting lifestyles and emergence of pathogens.</title>
        <authorList>
            <person name="Haridas S."/>
            <person name="Albert R."/>
            <person name="Binder M."/>
            <person name="Bloem J."/>
            <person name="Labutti K."/>
            <person name="Salamov A."/>
            <person name="Andreopoulos B."/>
            <person name="Baker S."/>
            <person name="Barry K."/>
            <person name="Bills G."/>
            <person name="Bluhm B."/>
            <person name="Cannon C."/>
            <person name="Castanera R."/>
            <person name="Culley D."/>
            <person name="Daum C."/>
            <person name="Ezra D."/>
            <person name="Gonzalez J."/>
            <person name="Henrissat B."/>
            <person name="Kuo A."/>
            <person name="Liang C."/>
            <person name="Lipzen A."/>
            <person name="Lutzoni F."/>
            <person name="Magnuson J."/>
            <person name="Mondo S."/>
            <person name="Nolan M."/>
            <person name="Ohm R."/>
            <person name="Pangilinan J."/>
            <person name="Park H.-J."/>
            <person name="Ramirez L."/>
            <person name="Alfaro M."/>
            <person name="Sun H."/>
            <person name="Tritt A."/>
            <person name="Yoshinaga Y."/>
            <person name="Zwiers L.-H."/>
            <person name="Turgeon B."/>
            <person name="Goodwin S."/>
            <person name="Spatafora J."/>
            <person name="Crous P."/>
            <person name="Grigoriev I."/>
        </authorList>
    </citation>
    <scope>NUCLEOTIDE SEQUENCE</scope>
    <source>
        <strain evidence="2">CBS 262.69</strain>
    </source>
</reference>
<dbReference type="OrthoDB" id="76224at2759"/>
<dbReference type="InterPro" id="IPR053263">
    <property type="entry name" value="Euk_RPA34_RNAP_subunit"/>
</dbReference>
<dbReference type="EMBL" id="ML996696">
    <property type="protein sequence ID" value="KAF2399741.1"/>
    <property type="molecule type" value="Genomic_DNA"/>
</dbReference>
<feature type="compositionally biased region" description="Basic residues" evidence="1">
    <location>
        <begin position="556"/>
        <end position="566"/>
    </location>
</feature>
<evidence type="ECO:0000256" key="1">
    <source>
        <dbReference type="SAM" id="MobiDB-lite"/>
    </source>
</evidence>
<sequence>MSPSNPVARKAVAPKRKPVKRPPPPPKSTLSEEFVVESDSDDSPSVGQPEIEELAIRSEKPVQKATTKPDAKATAKPPTKPAVTAKKSKPPPPPTSESSDNEEDEETGSATSDSESDEPPQKSEGKRVVDKRKQNGAEKPKSPEQPKQKVIDKKPKSPEITKSKAAAPPPTVSSSETETESDSESEAEAGADVDAMDVDTPAKNTKPTSEEESDSASEASSSEVEEAVPPKKATPPKAKQNGKKAATPSSSDEESDSDASSSDEDTTPQKNTAKVAQNGVSKKQASESEAESEVDEEESGDAESGSEEAEDEEPEAEEAPQQSTRLPDGTVHFRPAPPFHPPRGFQPIEASSIPTAPKFLSAEQLQGKQLWYITAPANVPITELKEVALEKISNNEPVFAHDGMDFAFVQDEEAATSTRIAVPRSKGFEILSMPVSEVLHMQQVPHIPSATDSAPGPRPPNRPQPKGLKMRFRPAAFGKEDPGTIGSSDDEQAPRPQFVKPRDVPVASESRKRKADDEAEAALSKKKKKKHSLDRADVPTSSPKVAATPDKGKKDKEKKRRRSSQV</sequence>
<dbReference type="Proteomes" id="UP000799640">
    <property type="component" value="Unassembled WGS sequence"/>
</dbReference>
<feature type="compositionally biased region" description="Polar residues" evidence="1">
    <location>
        <begin position="269"/>
        <end position="283"/>
    </location>
</feature>